<evidence type="ECO:0000256" key="1">
    <source>
        <dbReference type="SAM" id="MobiDB-lite"/>
    </source>
</evidence>
<keyword evidence="3" id="KW-1185">Reference proteome</keyword>
<dbReference type="HOGENOM" id="CLU_1574605_0_0_1"/>
<proteinExistence type="predicted"/>
<sequence>MRAHAPAHPFLTQCQALLYAEAVLFIDDHQGEFLELHFFLKQRMGADHHGHTIGDLFQRAGAGLALEFAGQPGDIQTQWREPFTEIEKMLLGKNFGWPSIAAAGFAPGAAPAPVAPARFHAGAAKTVGGSAAPRRPGDVGPSGGLRRVRPDQHLVAVDANSGSLGRAGLT</sequence>
<dbReference type="Proteomes" id="UP000000305">
    <property type="component" value="Unassembled WGS sequence"/>
</dbReference>
<dbReference type="InParanoid" id="E9I5Y0"/>
<dbReference type="AlphaFoldDB" id="E9I5Y0"/>
<evidence type="ECO:0000313" key="2">
    <source>
        <dbReference type="EMBL" id="EFX60600.1"/>
    </source>
</evidence>
<protein>
    <submittedName>
        <fullName evidence="2">Uncharacterized protein</fullName>
    </submittedName>
</protein>
<dbReference type="EMBL" id="GL735976">
    <property type="protein sequence ID" value="EFX60600.1"/>
    <property type="molecule type" value="Genomic_DNA"/>
</dbReference>
<gene>
    <name evidence="2" type="ORF">DAPPUDRAFT_123584</name>
</gene>
<accession>E9I5Y0</accession>
<evidence type="ECO:0000313" key="3">
    <source>
        <dbReference type="Proteomes" id="UP000000305"/>
    </source>
</evidence>
<feature type="region of interest" description="Disordered" evidence="1">
    <location>
        <begin position="125"/>
        <end position="149"/>
    </location>
</feature>
<dbReference type="KEGG" id="dpx:DAPPUDRAFT_123584"/>
<organism evidence="2 3">
    <name type="scientific">Daphnia pulex</name>
    <name type="common">Water flea</name>
    <dbReference type="NCBI Taxonomy" id="6669"/>
    <lineage>
        <taxon>Eukaryota</taxon>
        <taxon>Metazoa</taxon>
        <taxon>Ecdysozoa</taxon>
        <taxon>Arthropoda</taxon>
        <taxon>Crustacea</taxon>
        <taxon>Branchiopoda</taxon>
        <taxon>Diplostraca</taxon>
        <taxon>Cladocera</taxon>
        <taxon>Anomopoda</taxon>
        <taxon>Daphniidae</taxon>
        <taxon>Daphnia</taxon>
    </lineage>
</organism>
<name>E9I5Y0_DAPPU</name>
<feature type="non-terminal residue" evidence="2">
    <location>
        <position position="170"/>
    </location>
</feature>
<reference evidence="2 3" key="1">
    <citation type="journal article" date="2011" name="Science">
        <title>The ecoresponsive genome of Daphnia pulex.</title>
        <authorList>
            <person name="Colbourne J.K."/>
            <person name="Pfrender M.E."/>
            <person name="Gilbert D."/>
            <person name="Thomas W.K."/>
            <person name="Tucker A."/>
            <person name="Oakley T.H."/>
            <person name="Tokishita S."/>
            <person name="Aerts A."/>
            <person name="Arnold G.J."/>
            <person name="Basu M.K."/>
            <person name="Bauer D.J."/>
            <person name="Caceres C.E."/>
            <person name="Carmel L."/>
            <person name="Casola C."/>
            <person name="Choi J.H."/>
            <person name="Detter J.C."/>
            <person name="Dong Q."/>
            <person name="Dusheyko S."/>
            <person name="Eads B.D."/>
            <person name="Frohlich T."/>
            <person name="Geiler-Samerotte K.A."/>
            <person name="Gerlach D."/>
            <person name="Hatcher P."/>
            <person name="Jogdeo S."/>
            <person name="Krijgsveld J."/>
            <person name="Kriventseva E.V."/>
            <person name="Kultz D."/>
            <person name="Laforsch C."/>
            <person name="Lindquist E."/>
            <person name="Lopez J."/>
            <person name="Manak J.R."/>
            <person name="Muller J."/>
            <person name="Pangilinan J."/>
            <person name="Patwardhan R.P."/>
            <person name="Pitluck S."/>
            <person name="Pritham E.J."/>
            <person name="Rechtsteiner A."/>
            <person name="Rho M."/>
            <person name="Rogozin I.B."/>
            <person name="Sakarya O."/>
            <person name="Salamov A."/>
            <person name="Schaack S."/>
            <person name="Shapiro H."/>
            <person name="Shiga Y."/>
            <person name="Skalitzky C."/>
            <person name="Smith Z."/>
            <person name="Souvorov A."/>
            <person name="Sung W."/>
            <person name="Tang Z."/>
            <person name="Tsuchiya D."/>
            <person name="Tu H."/>
            <person name="Vos H."/>
            <person name="Wang M."/>
            <person name="Wolf Y.I."/>
            <person name="Yamagata H."/>
            <person name="Yamada T."/>
            <person name="Ye Y."/>
            <person name="Shaw J.R."/>
            <person name="Andrews J."/>
            <person name="Crease T.J."/>
            <person name="Tang H."/>
            <person name="Lucas S.M."/>
            <person name="Robertson H.M."/>
            <person name="Bork P."/>
            <person name="Koonin E.V."/>
            <person name="Zdobnov E.M."/>
            <person name="Grigoriev I.V."/>
            <person name="Lynch M."/>
            <person name="Boore J.L."/>
        </authorList>
    </citation>
    <scope>NUCLEOTIDE SEQUENCE [LARGE SCALE GENOMIC DNA]</scope>
</reference>